<evidence type="ECO:0000313" key="2">
    <source>
        <dbReference type="Proteomes" id="UP000001272"/>
    </source>
</evidence>
<dbReference type="KEGG" id="vg:14007959"/>
<dbReference type="GeneID" id="14007959"/>
<keyword evidence="2" id="KW-1185">Reference proteome</keyword>
<dbReference type="RefSeq" id="YP_007004130.1">
    <property type="nucleotide sequence ID" value="NC_019500.1"/>
</dbReference>
<protein>
    <submittedName>
        <fullName evidence="1">Uncharacterized protein</fullName>
    </submittedName>
</protein>
<evidence type="ECO:0000313" key="1">
    <source>
        <dbReference type="EMBL" id="AEN93806.1"/>
    </source>
</evidence>
<name>G3MUX1_9CAUD</name>
<reference evidence="1 2" key="1">
    <citation type="journal article" date="2010" name="Dian Zi Xian Wei Xue Bao">
        <title>Morphological observation on lytic cycle of bacteriophag Bp7.</title>
        <authorList>
            <person name="Liu X."/>
            <person name="Ren H."/>
            <person name="Liu W."/>
            <person name="Wen J."/>
            <person name="Zou L."/>
            <person name="Liu C."/>
        </authorList>
    </citation>
    <scope>NUCLEOTIDE SEQUENCE [LARGE SCALE GENOMIC DNA]</scope>
</reference>
<accession>G3MUX1</accession>
<gene>
    <name evidence="1" type="ORF">EpBp7_0089</name>
</gene>
<dbReference type="Proteomes" id="UP000001272">
    <property type="component" value="Segment"/>
</dbReference>
<sequence length="45" mass="5197">MKIIILFLIMAAFTIYWAVAIPPMIPTLIIGWIILIAQIKYNCFN</sequence>
<organism evidence="1 2">
    <name type="scientific">Escherichia phage Bp7</name>
    <dbReference type="NCBI Taxonomy" id="1052121"/>
    <lineage>
        <taxon>Viruses</taxon>
        <taxon>Duplodnaviria</taxon>
        <taxon>Heunggongvirae</taxon>
        <taxon>Uroviricota</taxon>
        <taxon>Caudoviricetes</taxon>
        <taxon>Pantevenvirales</taxon>
        <taxon>Straboviridae</taxon>
        <taxon>Tevenvirinae</taxon>
        <taxon>Dhakavirus</taxon>
        <taxon>Dhakavirus bp7</taxon>
    </lineage>
</organism>
<proteinExistence type="predicted"/>
<dbReference type="EMBL" id="HQ829472">
    <property type="protein sequence ID" value="AEN93806.1"/>
    <property type="molecule type" value="Genomic_DNA"/>
</dbReference>